<name>A0ABS2Q8I4_9BACL</name>
<evidence type="ECO:0000313" key="1">
    <source>
        <dbReference type="EMBL" id="MBM7658098.1"/>
    </source>
</evidence>
<dbReference type="RefSeq" id="WP_239530036.1">
    <property type="nucleotide sequence ID" value="NZ_CBCRXA010000018.1"/>
</dbReference>
<dbReference type="Pfam" id="PF12900">
    <property type="entry name" value="Pyridox_ox_2"/>
    <property type="match status" value="1"/>
</dbReference>
<accession>A0ABS2Q8I4</accession>
<keyword evidence="2" id="KW-1185">Reference proteome</keyword>
<comment type="caution">
    <text evidence="1">The sequence shown here is derived from an EMBL/GenBank/DDBJ whole genome shotgun (WGS) entry which is preliminary data.</text>
</comment>
<protein>
    <submittedName>
        <fullName evidence="1">Nitroimidazol reductase NimA-like FMN-containing flavoprotein (Pyridoxamine 5'-phosphate oxidase superfamily)</fullName>
    </submittedName>
</protein>
<evidence type="ECO:0000313" key="2">
    <source>
        <dbReference type="Proteomes" id="UP000823201"/>
    </source>
</evidence>
<reference evidence="1 2" key="1">
    <citation type="submission" date="2021-01" db="EMBL/GenBank/DDBJ databases">
        <title>Genomic Encyclopedia of Type Strains, Phase IV (KMG-IV): sequencing the most valuable type-strain genomes for metagenomic binning, comparative biology and taxonomic classification.</title>
        <authorList>
            <person name="Goeker M."/>
        </authorList>
    </citation>
    <scope>NUCLEOTIDE SEQUENCE [LARGE SCALE GENOMIC DNA]</scope>
    <source>
        <strain evidence="1 2">DSM 100968</strain>
    </source>
</reference>
<organism evidence="1 2">
    <name type="scientific">Sporolactobacillus spathodeae</name>
    <dbReference type="NCBI Taxonomy" id="1465502"/>
    <lineage>
        <taxon>Bacteria</taxon>
        <taxon>Bacillati</taxon>
        <taxon>Bacillota</taxon>
        <taxon>Bacilli</taxon>
        <taxon>Bacillales</taxon>
        <taxon>Sporolactobacillaceae</taxon>
        <taxon>Sporolactobacillus</taxon>
    </lineage>
</organism>
<sequence>MDQKVPMRKSNRRVTDRERIDQFLKKQRIGYLGLSDQTSPYVVPLNFYWSGEKLYFHGADSGRKAAILEQSPLACFTVAEELATLTSPIPAHTTTAYFSVMLFGRVRAVEPLDEQREAMQQLLDKFVPGFFQKPLAAQHLARYRSSLGSRTVIYCLEPEEIAAKEYPIDPARAFPTAD</sequence>
<dbReference type="InterPro" id="IPR024747">
    <property type="entry name" value="Pyridox_Oxase-rel"/>
</dbReference>
<proteinExistence type="predicted"/>
<dbReference type="EMBL" id="JAFBEV010000012">
    <property type="protein sequence ID" value="MBM7658098.1"/>
    <property type="molecule type" value="Genomic_DNA"/>
</dbReference>
<gene>
    <name evidence="1" type="ORF">JOC27_001551</name>
</gene>
<dbReference type="Proteomes" id="UP000823201">
    <property type="component" value="Unassembled WGS sequence"/>
</dbReference>
<dbReference type="PANTHER" id="PTHR34071:SF2">
    <property type="entry name" value="FLAVIN-NUCLEOTIDE-BINDING PROTEIN"/>
    <property type="match status" value="1"/>
</dbReference>
<dbReference type="Gene3D" id="2.30.110.10">
    <property type="entry name" value="Electron Transport, Fmn-binding Protein, Chain A"/>
    <property type="match status" value="1"/>
</dbReference>
<dbReference type="PANTHER" id="PTHR34071">
    <property type="entry name" value="5-NITROIMIDAZOLE ANTIBIOTICS RESISTANCE PROTEIN, NIMA-FAMILY-RELATED PROTEIN-RELATED"/>
    <property type="match status" value="1"/>
</dbReference>
<dbReference type="SUPFAM" id="SSF50475">
    <property type="entry name" value="FMN-binding split barrel"/>
    <property type="match status" value="1"/>
</dbReference>
<dbReference type="InterPro" id="IPR012349">
    <property type="entry name" value="Split_barrel_FMN-bd"/>
</dbReference>